<sequence length="333" mass="36800">MKTESAERWPRNHVEPELTDRGPRLEDMCSCNCHAMNSLVMITEVNIGWGGGRCQRDRHQFPPTRLRMYFVSAVILSDAKGIAIRTLRMANGADNQYLYKVHEGHGDLLVSGEAFVFRAMERASSQTLGRDDMVYGVKVGSSRYMRRIDGNIKPTLIVATPGRSSSLCHACCRSSPWNGTRYQTPHFLFAGISATWACSAVRLASTRPSAWRMDNICGISNKPPPLFLEDCHHVIGITLLLEDDSIQKRHTTTVQPARVRVGKGAGQSRPGFHYWAGAAAVTGVDAASLPFHVLPRLVESLDSRNQETFDSRRSPSHGMGFVGKAPGVTNPEH</sequence>
<protein>
    <submittedName>
        <fullName evidence="2">Uncharacterized protein</fullName>
    </submittedName>
</protein>
<evidence type="ECO:0000313" key="3">
    <source>
        <dbReference type="Proteomes" id="UP000272025"/>
    </source>
</evidence>
<dbReference type="RefSeq" id="XP_028470147.1">
    <property type="nucleotide sequence ID" value="XM_028613730.1"/>
</dbReference>
<dbReference type="EMBL" id="ML119051">
    <property type="protein sequence ID" value="ROT42341.1"/>
    <property type="molecule type" value="Genomic_DNA"/>
</dbReference>
<keyword evidence="3" id="KW-1185">Reference proteome</keyword>
<dbReference type="Proteomes" id="UP000272025">
    <property type="component" value="Unassembled WGS sequence"/>
</dbReference>
<dbReference type="AlphaFoldDB" id="A0A3N2Q6E6"/>
<proteinExistence type="predicted"/>
<dbReference type="GeneID" id="39582208"/>
<gene>
    <name evidence="2" type="ORF">SODALDRAFT_354474</name>
</gene>
<feature type="region of interest" description="Disordered" evidence="1">
    <location>
        <begin position="305"/>
        <end position="333"/>
    </location>
</feature>
<name>A0A3N2Q6E6_SODAK</name>
<reference evidence="2 3" key="1">
    <citation type="journal article" date="2018" name="Mol. Ecol.">
        <title>The obligate alkalophilic soda-lake fungus Sodiomyces alkalinus has shifted to a protein diet.</title>
        <authorList>
            <person name="Grum-Grzhimaylo A.A."/>
            <person name="Falkoski D.L."/>
            <person name="van den Heuvel J."/>
            <person name="Valero-Jimenez C.A."/>
            <person name="Min B."/>
            <person name="Choi I.G."/>
            <person name="Lipzen A."/>
            <person name="Daum C.G."/>
            <person name="Aanen D.K."/>
            <person name="Tsang A."/>
            <person name="Henrissat B."/>
            <person name="Bilanenko E.N."/>
            <person name="de Vries R.P."/>
            <person name="van Kan J.A.L."/>
            <person name="Grigoriev I.V."/>
            <person name="Debets A.J.M."/>
        </authorList>
    </citation>
    <scope>NUCLEOTIDE SEQUENCE [LARGE SCALE GENOMIC DNA]</scope>
    <source>
        <strain evidence="2 3">F11</strain>
    </source>
</reference>
<organism evidence="2 3">
    <name type="scientific">Sodiomyces alkalinus (strain CBS 110278 / VKM F-3762 / F11)</name>
    <name type="common">Alkaliphilic filamentous fungus</name>
    <dbReference type="NCBI Taxonomy" id="1314773"/>
    <lineage>
        <taxon>Eukaryota</taxon>
        <taxon>Fungi</taxon>
        <taxon>Dikarya</taxon>
        <taxon>Ascomycota</taxon>
        <taxon>Pezizomycotina</taxon>
        <taxon>Sordariomycetes</taxon>
        <taxon>Hypocreomycetidae</taxon>
        <taxon>Glomerellales</taxon>
        <taxon>Plectosphaerellaceae</taxon>
        <taxon>Sodiomyces</taxon>
    </lineage>
</organism>
<evidence type="ECO:0000313" key="2">
    <source>
        <dbReference type="EMBL" id="ROT42341.1"/>
    </source>
</evidence>
<evidence type="ECO:0000256" key="1">
    <source>
        <dbReference type="SAM" id="MobiDB-lite"/>
    </source>
</evidence>
<accession>A0A3N2Q6E6</accession>